<dbReference type="PANTHER" id="PTHR35004:SF7">
    <property type="entry name" value="INTEGRASE PROTEIN"/>
    <property type="match status" value="1"/>
</dbReference>
<dbReference type="PANTHER" id="PTHR35004">
    <property type="entry name" value="TRANSPOSASE RV3428C-RELATED"/>
    <property type="match status" value="1"/>
</dbReference>
<evidence type="ECO:0000313" key="1">
    <source>
        <dbReference type="EMBL" id="GGU67998.1"/>
    </source>
</evidence>
<accession>A0A918I4H5</accession>
<proteinExistence type="predicted"/>
<organism evidence="1 2">
    <name type="scientific">Streptomyces lavendofoliae</name>
    <dbReference type="NCBI Taxonomy" id="67314"/>
    <lineage>
        <taxon>Bacteria</taxon>
        <taxon>Bacillati</taxon>
        <taxon>Actinomycetota</taxon>
        <taxon>Actinomycetes</taxon>
        <taxon>Kitasatosporales</taxon>
        <taxon>Streptomycetaceae</taxon>
        <taxon>Streptomyces</taxon>
    </lineage>
</organism>
<dbReference type="Proteomes" id="UP000636661">
    <property type="component" value="Unassembled WGS sequence"/>
</dbReference>
<dbReference type="EMBL" id="BMTP01000034">
    <property type="protein sequence ID" value="GGU67998.1"/>
    <property type="molecule type" value="Genomic_DNA"/>
</dbReference>
<evidence type="ECO:0008006" key="3">
    <source>
        <dbReference type="Google" id="ProtNLM"/>
    </source>
</evidence>
<gene>
    <name evidence="1" type="ORF">GCM10010274_65510</name>
</gene>
<protein>
    <recommendedName>
        <fullName evidence="3">Transposase</fullName>
    </recommendedName>
</protein>
<reference evidence="1" key="1">
    <citation type="journal article" date="2014" name="Int. J. Syst. Evol. Microbiol.">
        <title>Complete genome sequence of Corynebacterium casei LMG S-19264T (=DSM 44701T), isolated from a smear-ripened cheese.</title>
        <authorList>
            <consortium name="US DOE Joint Genome Institute (JGI-PGF)"/>
            <person name="Walter F."/>
            <person name="Albersmeier A."/>
            <person name="Kalinowski J."/>
            <person name="Ruckert C."/>
        </authorList>
    </citation>
    <scope>NUCLEOTIDE SEQUENCE</scope>
    <source>
        <strain evidence="1">JCM 4391</strain>
    </source>
</reference>
<comment type="caution">
    <text evidence="1">The sequence shown here is derived from an EMBL/GenBank/DDBJ whole genome shotgun (WGS) entry which is preliminary data.</text>
</comment>
<keyword evidence="2" id="KW-1185">Reference proteome</keyword>
<sequence>MEAEVDFGDVKVWLAGELVSCYLFSFRLSYSGKAVHRVFSSCGQEAFFEGHAHALQTLGGVPRTKVRYDNLKSAVAQVLGLSRARVETDRWIAFRSHFGIEGAHEKGGVEGQISYFRRNHFTPVPEIGSLAELNELVDQWDLHDGRRRIGARPRTIDE</sequence>
<dbReference type="AlphaFoldDB" id="A0A918I4H5"/>
<name>A0A918I4H5_9ACTN</name>
<reference evidence="1" key="2">
    <citation type="submission" date="2020-09" db="EMBL/GenBank/DDBJ databases">
        <authorList>
            <person name="Sun Q."/>
            <person name="Ohkuma M."/>
        </authorList>
    </citation>
    <scope>NUCLEOTIDE SEQUENCE</scope>
    <source>
        <strain evidence="1">JCM 4391</strain>
    </source>
</reference>
<dbReference type="RefSeq" id="WP_229891861.1">
    <property type="nucleotide sequence ID" value="NZ_BMTP01000034.1"/>
</dbReference>
<evidence type="ECO:0000313" key="2">
    <source>
        <dbReference type="Proteomes" id="UP000636661"/>
    </source>
</evidence>